<keyword evidence="9" id="KW-0695">RNA-directed DNA polymerase</keyword>
<keyword evidence="16" id="KW-1185">Reference proteome</keyword>
<dbReference type="GO" id="GO:0046872">
    <property type="term" value="F:metal ion binding"/>
    <property type="evidence" value="ECO:0007669"/>
    <property type="project" value="UniProtKB-KW"/>
</dbReference>
<dbReference type="SUPFAM" id="SSF56672">
    <property type="entry name" value="DNA/RNA polymerases"/>
    <property type="match status" value="1"/>
</dbReference>
<evidence type="ECO:0000256" key="11">
    <source>
        <dbReference type="PROSITE-ProRule" id="PRU00506"/>
    </source>
</evidence>
<dbReference type="PROSITE" id="PS50878">
    <property type="entry name" value="RT_POL"/>
    <property type="match status" value="1"/>
</dbReference>
<feature type="domain" description="Integrase-type" evidence="15">
    <location>
        <begin position="706"/>
        <end position="760"/>
    </location>
</feature>
<dbReference type="Proteomes" id="UP000095282">
    <property type="component" value="Unplaced"/>
</dbReference>
<evidence type="ECO:0000256" key="12">
    <source>
        <dbReference type="SAM" id="MobiDB-lite"/>
    </source>
</evidence>
<feature type="region of interest" description="Disordered" evidence="12">
    <location>
        <begin position="1148"/>
        <end position="1169"/>
    </location>
</feature>
<dbReference type="Gene3D" id="1.10.340.70">
    <property type="match status" value="1"/>
</dbReference>
<dbReference type="SUPFAM" id="SSF53098">
    <property type="entry name" value="Ribonuclease H-like"/>
    <property type="match status" value="1"/>
</dbReference>
<reference evidence="17" key="1">
    <citation type="submission" date="2016-11" db="UniProtKB">
        <authorList>
            <consortium name="WormBaseParasite"/>
        </authorList>
    </citation>
    <scope>IDENTIFICATION</scope>
</reference>
<feature type="compositionally biased region" description="Gly residues" evidence="12">
    <location>
        <begin position="1156"/>
        <end position="1169"/>
    </location>
</feature>
<dbReference type="InterPro" id="IPR001584">
    <property type="entry name" value="Integrase_cat-core"/>
</dbReference>
<keyword evidence="6" id="KW-0255">Endonuclease</keyword>
<dbReference type="PANTHER" id="PTHR37984:SF5">
    <property type="entry name" value="PROTEIN NYNRIN-LIKE"/>
    <property type="match status" value="1"/>
</dbReference>
<dbReference type="InterPro" id="IPR012337">
    <property type="entry name" value="RNaseH-like_sf"/>
</dbReference>
<evidence type="ECO:0000259" key="13">
    <source>
        <dbReference type="PROSITE" id="PS50878"/>
    </source>
</evidence>
<evidence type="ECO:0000259" key="15">
    <source>
        <dbReference type="PROSITE" id="PS51027"/>
    </source>
</evidence>
<dbReference type="Gene3D" id="3.10.20.370">
    <property type="match status" value="1"/>
</dbReference>
<keyword evidence="2" id="KW-0808">Transferase</keyword>
<dbReference type="Pfam" id="PF00665">
    <property type="entry name" value="rve"/>
    <property type="match status" value="1"/>
</dbReference>
<dbReference type="GO" id="GO:0003677">
    <property type="term" value="F:DNA binding"/>
    <property type="evidence" value="ECO:0007669"/>
    <property type="project" value="UniProtKB-KW"/>
</dbReference>
<dbReference type="STRING" id="1561998.A0A1I7UR57"/>
<dbReference type="CDD" id="cd01647">
    <property type="entry name" value="RT_LTR"/>
    <property type="match status" value="1"/>
</dbReference>
<dbReference type="Gene3D" id="3.10.10.10">
    <property type="entry name" value="HIV Type 1 Reverse Transcriptase, subunit A, domain 1"/>
    <property type="match status" value="1"/>
</dbReference>
<dbReference type="FunFam" id="3.30.70.270:FF:000003">
    <property type="entry name" value="Transposon Ty3-G Gag-Pol polyprotein"/>
    <property type="match status" value="1"/>
</dbReference>
<dbReference type="GO" id="GO:0016787">
    <property type="term" value="F:hydrolase activity"/>
    <property type="evidence" value="ECO:0007669"/>
    <property type="project" value="UniProtKB-KW"/>
</dbReference>
<keyword evidence="4" id="KW-0540">Nuclease</keyword>
<dbReference type="FunFam" id="1.10.340.70:FF:000001">
    <property type="entry name" value="Retrovirus-related Pol polyprotein from transposon gypsy-like Protein"/>
    <property type="match status" value="1"/>
</dbReference>
<evidence type="ECO:0000313" key="16">
    <source>
        <dbReference type="Proteomes" id="UP000095282"/>
    </source>
</evidence>
<evidence type="ECO:0000256" key="2">
    <source>
        <dbReference type="ARBA" id="ARBA00022679"/>
    </source>
</evidence>
<dbReference type="eggNOG" id="KOG0017">
    <property type="taxonomic scope" value="Eukaryota"/>
</dbReference>
<dbReference type="InterPro" id="IPR036397">
    <property type="entry name" value="RNaseH_sf"/>
</dbReference>
<organism evidence="16 17">
    <name type="scientific">Caenorhabditis tropicalis</name>
    <dbReference type="NCBI Taxonomy" id="1561998"/>
    <lineage>
        <taxon>Eukaryota</taxon>
        <taxon>Metazoa</taxon>
        <taxon>Ecdysozoa</taxon>
        <taxon>Nematoda</taxon>
        <taxon>Chromadorea</taxon>
        <taxon>Rhabditida</taxon>
        <taxon>Rhabditina</taxon>
        <taxon>Rhabditomorpha</taxon>
        <taxon>Rhabditoidea</taxon>
        <taxon>Rhabditidae</taxon>
        <taxon>Peloderinae</taxon>
        <taxon>Caenorhabditis</taxon>
    </lineage>
</organism>
<keyword evidence="3" id="KW-0548">Nucleotidyltransferase</keyword>
<keyword evidence="10" id="KW-0238">DNA-binding</keyword>
<dbReference type="InterPro" id="IPR041588">
    <property type="entry name" value="Integrase_H2C2"/>
</dbReference>
<dbReference type="InterPro" id="IPR043128">
    <property type="entry name" value="Rev_trsase/Diguanyl_cyclase"/>
</dbReference>
<evidence type="ECO:0000313" key="17">
    <source>
        <dbReference type="WBParaSite" id="Csp11.Scaffold630.g18518.t1"/>
    </source>
</evidence>
<dbReference type="Pfam" id="PF17921">
    <property type="entry name" value="Integrase_H2C2"/>
    <property type="match status" value="1"/>
</dbReference>
<name>A0A1I7UR57_9PELO</name>
<evidence type="ECO:0000256" key="6">
    <source>
        <dbReference type="ARBA" id="ARBA00022759"/>
    </source>
</evidence>
<evidence type="ECO:0000256" key="4">
    <source>
        <dbReference type="ARBA" id="ARBA00022722"/>
    </source>
</evidence>
<proteinExistence type="predicted"/>
<protein>
    <recommendedName>
        <fullName evidence="1">RNA-directed DNA polymerase</fullName>
        <ecNumber evidence="1">2.7.7.49</ecNumber>
    </recommendedName>
</protein>
<dbReference type="AlphaFoldDB" id="A0A1I7UR57"/>
<dbReference type="FunFam" id="3.10.20.370:FF:000001">
    <property type="entry name" value="Retrovirus-related Pol polyprotein from transposon 17.6-like protein"/>
    <property type="match status" value="1"/>
</dbReference>
<dbReference type="GO" id="GO:0004519">
    <property type="term" value="F:endonuclease activity"/>
    <property type="evidence" value="ECO:0007669"/>
    <property type="project" value="UniProtKB-KW"/>
</dbReference>
<feature type="domain" description="Integrase catalytic" evidence="14">
    <location>
        <begin position="496"/>
        <end position="610"/>
    </location>
</feature>
<dbReference type="InterPro" id="IPR041373">
    <property type="entry name" value="RT_RNaseH"/>
</dbReference>
<dbReference type="Gene3D" id="3.30.70.270">
    <property type="match status" value="2"/>
</dbReference>
<dbReference type="InterPro" id="IPR001037">
    <property type="entry name" value="Integrase_C_retrovir"/>
</dbReference>
<dbReference type="GO" id="GO:0015074">
    <property type="term" value="P:DNA integration"/>
    <property type="evidence" value="ECO:0007669"/>
    <property type="project" value="UniProtKB-KW"/>
</dbReference>
<evidence type="ECO:0000256" key="7">
    <source>
        <dbReference type="ARBA" id="ARBA00022801"/>
    </source>
</evidence>
<keyword evidence="8" id="KW-0229">DNA integration</keyword>
<dbReference type="Gene3D" id="3.30.420.10">
    <property type="entry name" value="Ribonuclease H-like superfamily/Ribonuclease H"/>
    <property type="match status" value="1"/>
</dbReference>
<accession>A0A1I7UR57</accession>
<dbReference type="PROSITE" id="PS50994">
    <property type="entry name" value="INTEGRASE"/>
    <property type="match status" value="1"/>
</dbReference>
<evidence type="ECO:0000256" key="8">
    <source>
        <dbReference type="ARBA" id="ARBA00022908"/>
    </source>
</evidence>
<evidence type="ECO:0000256" key="5">
    <source>
        <dbReference type="ARBA" id="ARBA00022723"/>
    </source>
</evidence>
<dbReference type="InterPro" id="IPR050951">
    <property type="entry name" value="Retrovirus_Pol_polyprotein"/>
</dbReference>
<sequence length="1169" mass="132236">MIAGYWQLPLEEKSKPTTAFAIGSELFEWEVLPFGLVTSPAIFQATMEAIVGDLLGKSVFLYVDDILVASDSIEEHADDLRRVFARIELSGAKFRASKCCIAKTEVAYLGHKISPEGIKTEEKKVEKMKHFERPTNVKELQSFLGLVGYYRKFIFNFAQTAASLTPLTSKKTAWIWGQEQEQAFQQLIQSVCTTPVLAQPDAEAAANGRRPFLIYTDASKKGVGAVLAQEGEDGEQHPIAFISKALTPAESRYHVTDLEALGMVYALRRFKAIIYGTQVVVYTDHQPLVSLLKGSPLSDRLMRWSLEVIEYNIKIVFVKGKANAVADALSRGGCPIMQKENENETEEMISVISEVKKEEELEHDLWFAWLREEEGWKELIERLKRGETEGRVKIPGLRKEVELKHYKLIGSSLRNTEHEGCSRWVVPERAIKSLIREAHEGLLAGHFGTEKMMKNISKKFFFVKMRAHIDNWVKGCQKCLCVNDVPKLISPLTPYKTNYPLQIVACDLIDVGLSTQGNRYILTIIDLFTKYAIGVPIPDKKADTVIKAFVDRWAIGEGRIPEVLLTDQGKEFVNEQFKTFSKKLGIKHITTKGYNSRANGAVERFNKTLMHIHTTTGESPWFLMYGKDPKGGLERMGEDTERVKYVDIDEYKHLLVQELDKAFAFVRVHAQEEQDKYKVRFDQKHLVNPARHPTVGSRVLIEIPSEKLGSRCPKLINSWKGPYRVVSCSENSVVVIPIGGSVKQKQKHKIPLENVRVVPSQMDDTIIETKKGRARVNEIAKHPQIKYEYHEGETIEDGVETMINVNSCRDLYKCRCEKMCKFSFRDVQSNSPTHFARMMNLVKVLQEKHGLSEMTDLEKYNAIPRGVIAHIPMLAHKVINNVVADVPNGETWLILSKCASLPLWIRDIVGWEAAFSFHRAVALQEVLGVHLLKPGKTWLYLMPGVKREKVCLEADHEYLLDEDPNLTTEKIRKDLKVNGKGMIILVTPASEQYQDLELWQTAVTAIPPSFEVVVIPTFVQNEDFESLERCGKNMEQLIRDGNAPLKVYSMNKKPSGYRNRSIATISDGMRNEYEYFKFIQEVVEAESPTMAIRVAKAPTGNSSKTQLMQLHDDNDCGIDAIATTSSDIATTSSGGGPMRQRMGHIKKPWKRNEYQGGRGARGGGSFRRH</sequence>
<dbReference type="InterPro" id="IPR000477">
    <property type="entry name" value="RT_dom"/>
</dbReference>
<evidence type="ECO:0000259" key="14">
    <source>
        <dbReference type="PROSITE" id="PS50994"/>
    </source>
</evidence>
<feature type="DNA-binding region" description="Integrase-type" evidence="11">
    <location>
        <begin position="706"/>
        <end position="760"/>
    </location>
</feature>
<dbReference type="InterPro" id="IPR043502">
    <property type="entry name" value="DNA/RNA_pol_sf"/>
</dbReference>
<dbReference type="GO" id="GO:0042575">
    <property type="term" value="C:DNA polymerase complex"/>
    <property type="evidence" value="ECO:0007669"/>
    <property type="project" value="UniProtKB-ARBA"/>
</dbReference>
<keyword evidence="7" id="KW-0378">Hydrolase</keyword>
<dbReference type="Pfam" id="PF17917">
    <property type="entry name" value="RT_RNaseH"/>
    <property type="match status" value="1"/>
</dbReference>
<evidence type="ECO:0000256" key="10">
    <source>
        <dbReference type="ARBA" id="ARBA00023125"/>
    </source>
</evidence>
<evidence type="ECO:0000256" key="3">
    <source>
        <dbReference type="ARBA" id="ARBA00022695"/>
    </source>
</evidence>
<dbReference type="PANTHER" id="PTHR37984">
    <property type="entry name" value="PROTEIN CBG26694"/>
    <property type="match status" value="1"/>
</dbReference>
<dbReference type="EC" id="2.7.7.49" evidence="1"/>
<dbReference type="CDD" id="cd09274">
    <property type="entry name" value="RNase_HI_RT_Ty3"/>
    <property type="match status" value="1"/>
</dbReference>
<dbReference type="GO" id="GO:0003964">
    <property type="term" value="F:RNA-directed DNA polymerase activity"/>
    <property type="evidence" value="ECO:0007669"/>
    <property type="project" value="UniProtKB-KW"/>
</dbReference>
<keyword evidence="5" id="KW-0479">Metal-binding</keyword>
<evidence type="ECO:0000256" key="9">
    <source>
        <dbReference type="ARBA" id="ARBA00022918"/>
    </source>
</evidence>
<dbReference type="FunFam" id="3.30.70.270:FF:000020">
    <property type="entry name" value="Transposon Tf2-6 polyprotein-like Protein"/>
    <property type="match status" value="1"/>
</dbReference>
<evidence type="ECO:0000256" key="1">
    <source>
        <dbReference type="ARBA" id="ARBA00012493"/>
    </source>
</evidence>
<dbReference type="Pfam" id="PF00078">
    <property type="entry name" value="RVT_1"/>
    <property type="match status" value="1"/>
</dbReference>
<dbReference type="PROSITE" id="PS51027">
    <property type="entry name" value="INTEGRASE_DBD"/>
    <property type="match status" value="1"/>
</dbReference>
<feature type="domain" description="Reverse transcriptase" evidence="13">
    <location>
        <begin position="1"/>
        <end position="113"/>
    </location>
</feature>
<dbReference type="WBParaSite" id="Csp11.Scaffold630.g18518.t1">
    <property type="protein sequence ID" value="Csp11.Scaffold630.g18518.t1"/>
    <property type="gene ID" value="Csp11.Scaffold630.g18518"/>
</dbReference>